<reference evidence="11" key="3">
    <citation type="submission" date="2020-10" db="UniProtKB">
        <authorList>
            <consortium name="WormBaseParasite"/>
        </authorList>
    </citation>
    <scope>IDENTIFICATION</scope>
</reference>
<feature type="transmembrane region" description="Helical" evidence="7">
    <location>
        <begin position="366"/>
        <end position="385"/>
    </location>
</feature>
<evidence type="ECO:0000313" key="11">
    <source>
        <dbReference type="WBParaSite" id="EgrG_000441900"/>
    </source>
</evidence>
<comment type="similarity">
    <text evidence="2">Belongs to the major facilitator superfamily.</text>
</comment>
<evidence type="ECO:0000313" key="10">
    <source>
        <dbReference type="Proteomes" id="UP000492820"/>
    </source>
</evidence>
<evidence type="ECO:0000256" key="7">
    <source>
        <dbReference type="SAM" id="Phobius"/>
    </source>
</evidence>
<dbReference type="GO" id="GO:0016020">
    <property type="term" value="C:membrane"/>
    <property type="evidence" value="ECO:0007669"/>
    <property type="project" value="UniProtKB-SubCell"/>
</dbReference>
<reference evidence="9" key="2">
    <citation type="submission" date="2014-06" db="EMBL/GenBank/DDBJ databases">
        <authorList>
            <person name="Aslett M."/>
        </authorList>
    </citation>
    <scope>NUCLEOTIDE SEQUENCE</scope>
</reference>
<evidence type="ECO:0000259" key="8">
    <source>
        <dbReference type="PROSITE" id="PS50850"/>
    </source>
</evidence>
<proteinExistence type="inferred from homology"/>
<feature type="transmembrane region" description="Helical" evidence="7">
    <location>
        <begin position="161"/>
        <end position="183"/>
    </location>
</feature>
<feature type="transmembrane region" description="Helical" evidence="7">
    <location>
        <begin position="38"/>
        <end position="62"/>
    </location>
</feature>
<dbReference type="PANTHER" id="PTHR23511:SF45">
    <property type="entry name" value="SVOP LIKE"/>
    <property type="match status" value="1"/>
</dbReference>
<comment type="subcellular location">
    <subcellularLocation>
        <location evidence="1">Membrane</location>
        <topology evidence="1">Multi-pass membrane protein</topology>
    </subcellularLocation>
</comment>
<feature type="transmembrane region" description="Helical" evidence="7">
    <location>
        <begin position="74"/>
        <end position="95"/>
    </location>
</feature>
<protein>
    <submittedName>
        <fullName evidence="9 11">Synaptic vesicle 2 protein</fullName>
    </submittedName>
</protein>
<evidence type="ECO:0000313" key="9">
    <source>
        <dbReference type="EMBL" id="CDS19134.1"/>
    </source>
</evidence>
<keyword evidence="3" id="KW-0813">Transport</keyword>
<dbReference type="SUPFAM" id="SSF103473">
    <property type="entry name" value="MFS general substrate transporter"/>
    <property type="match status" value="1"/>
</dbReference>
<accession>A0A068WG93</accession>
<evidence type="ECO:0000256" key="2">
    <source>
        <dbReference type="ARBA" id="ARBA00008335"/>
    </source>
</evidence>
<dbReference type="Pfam" id="PF07690">
    <property type="entry name" value="MFS_1"/>
    <property type="match status" value="1"/>
</dbReference>
<dbReference type="EMBL" id="LK028579">
    <property type="protein sequence ID" value="CDS19134.1"/>
    <property type="molecule type" value="Genomic_DNA"/>
</dbReference>
<dbReference type="PROSITE" id="PS50850">
    <property type="entry name" value="MFS"/>
    <property type="match status" value="1"/>
</dbReference>
<feature type="transmembrane region" description="Helical" evidence="7">
    <location>
        <begin position="104"/>
        <end position="121"/>
    </location>
</feature>
<evidence type="ECO:0000256" key="1">
    <source>
        <dbReference type="ARBA" id="ARBA00004141"/>
    </source>
</evidence>
<dbReference type="PANTHER" id="PTHR23511">
    <property type="entry name" value="SYNAPTIC VESICLE GLYCOPROTEIN 2"/>
    <property type="match status" value="1"/>
</dbReference>
<keyword evidence="4 7" id="KW-0812">Transmembrane</keyword>
<evidence type="ECO:0000256" key="5">
    <source>
        <dbReference type="ARBA" id="ARBA00022989"/>
    </source>
</evidence>
<gene>
    <name evidence="9" type="ORF">EgrG_000441900</name>
</gene>
<dbReference type="InterPro" id="IPR036259">
    <property type="entry name" value="MFS_trans_sf"/>
</dbReference>
<feature type="transmembrane region" description="Helical" evidence="7">
    <location>
        <begin position="392"/>
        <end position="412"/>
    </location>
</feature>
<dbReference type="InterPro" id="IPR011701">
    <property type="entry name" value="MFS"/>
</dbReference>
<organism evidence="9">
    <name type="scientific">Echinococcus granulosus</name>
    <name type="common">Hydatid tapeworm</name>
    <dbReference type="NCBI Taxonomy" id="6210"/>
    <lineage>
        <taxon>Eukaryota</taxon>
        <taxon>Metazoa</taxon>
        <taxon>Spiralia</taxon>
        <taxon>Lophotrochozoa</taxon>
        <taxon>Platyhelminthes</taxon>
        <taxon>Cestoda</taxon>
        <taxon>Eucestoda</taxon>
        <taxon>Cyclophyllidea</taxon>
        <taxon>Taeniidae</taxon>
        <taxon>Echinococcus</taxon>
        <taxon>Echinococcus granulosus group</taxon>
    </lineage>
</organism>
<dbReference type="GO" id="GO:0022857">
    <property type="term" value="F:transmembrane transporter activity"/>
    <property type="evidence" value="ECO:0007669"/>
    <property type="project" value="InterPro"/>
</dbReference>
<keyword evidence="6 7" id="KW-0472">Membrane</keyword>
<evidence type="ECO:0000256" key="3">
    <source>
        <dbReference type="ARBA" id="ARBA00022448"/>
    </source>
</evidence>
<dbReference type="InterPro" id="IPR020846">
    <property type="entry name" value="MFS_dom"/>
</dbReference>
<feature type="domain" description="Major facilitator superfamily (MFS) profile" evidence="8">
    <location>
        <begin position="38"/>
        <end position="479"/>
    </location>
</feature>
<dbReference type="WBParaSite" id="EgrG_000441900">
    <property type="protein sequence ID" value="EgrG_000441900"/>
    <property type="gene ID" value="EgrG_000441900"/>
</dbReference>
<evidence type="ECO:0000256" key="6">
    <source>
        <dbReference type="ARBA" id="ARBA00023136"/>
    </source>
</evidence>
<sequence length="513" mass="56048">MNDILDDRGQLGGTLPTKTYTIEEAVEAYGLGWFQFRVVIICGILQAANAMEMLLLSVLGPVLRCAWQLNSSQVALITTVVFIGFFFGAPIWGLFSDRFGRKRCFVLVLSWVSYTGLATAVSPNFIWLIILRGLVGFGIGGEGSAYTLMSEFLPVKYRAKVLIGISIFWAIGSTMEIGLAFVVLPKLGWRWLVFFSAVPIVMFCFLTPCLPESVHYLMTANRKEEAAEVIKKMALLNRCIPLEGELVHSAPLATEIELGKLSHLWAPGYQLLSVMQPILWFGAAFCYYGIILISSTLFTVRGTCYKDLVSHPDYNGFGVNKTAVVDQSCCIAFTDDDYLSMLASSLGEFTVIPLTIITNDLMGRRISLTLISTLSALLFVILYICMPKAAAIAILFVARALSSGMFSIVYLYTSEVYPTTIRSLGQGVCSSFARLGAMSTPYVAEVIMPDVSALLGLSLYSGVCLICASIALFLPIETKDRALQSSVVETAEVHFRRSSGDESAPNPTLTTAS</sequence>
<dbReference type="InterPro" id="IPR005828">
    <property type="entry name" value="MFS_sugar_transport-like"/>
</dbReference>
<feature type="transmembrane region" description="Helical" evidence="7">
    <location>
        <begin position="189"/>
        <end position="210"/>
    </location>
</feature>
<feature type="transmembrane region" description="Helical" evidence="7">
    <location>
        <begin position="278"/>
        <end position="300"/>
    </location>
</feature>
<feature type="transmembrane region" description="Helical" evidence="7">
    <location>
        <begin position="451"/>
        <end position="474"/>
    </location>
</feature>
<dbReference type="Proteomes" id="UP000492820">
    <property type="component" value="Unassembled WGS sequence"/>
</dbReference>
<name>A0A068WG93_ECHGR</name>
<dbReference type="Gene3D" id="1.20.1250.20">
    <property type="entry name" value="MFS general substrate transporter like domains"/>
    <property type="match status" value="1"/>
</dbReference>
<dbReference type="Pfam" id="PF00083">
    <property type="entry name" value="Sugar_tr"/>
    <property type="match status" value="1"/>
</dbReference>
<evidence type="ECO:0000256" key="4">
    <source>
        <dbReference type="ARBA" id="ARBA00022692"/>
    </source>
</evidence>
<dbReference type="AlphaFoldDB" id="A0A068WG93"/>
<reference evidence="9 10" key="1">
    <citation type="journal article" date="2013" name="Nature">
        <title>The genomes of four tapeworm species reveal adaptations to parasitism.</title>
        <authorList>
            <person name="Tsai I.J."/>
            <person name="Zarowiecki M."/>
            <person name="Holroyd N."/>
            <person name="Garciarrubio A."/>
            <person name="Sanchez-Flores A."/>
            <person name="Brooks K.L."/>
            <person name="Tracey A."/>
            <person name="Bobes R.J."/>
            <person name="Fragoso G."/>
            <person name="Sciutto E."/>
            <person name="Aslett M."/>
            <person name="Beasley H."/>
            <person name="Bennett H.M."/>
            <person name="Cai J."/>
            <person name="Camicia F."/>
            <person name="Clark R."/>
            <person name="Cucher M."/>
            <person name="De Silva N."/>
            <person name="Day T.A."/>
            <person name="Deplazes P."/>
            <person name="Estrada K."/>
            <person name="Fernandez C."/>
            <person name="Holland P.W."/>
            <person name="Hou J."/>
            <person name="Hu S."/>
            <person name="Huckvale T."/>
            <person name="Hung S.S."/>
            <person name="Kamenetzky L."/>
            <person name="Keane J.A."/>
            <person name="Kiss F."/>
            <person name="Koziol U."/>
            <person name="Lambert O."/>
            <person name="Liu K."/>
            <person name="Luo X."/>
            <person name="Luo Y."/>
            <person name="Macchiaroli N."/>
            <person name="Nichol S."/>
            <person name="Paps J."/>
            <person name="Parkinson J."/>
            <person name="Pouchkina-Stantcheva N."/>
            <person name="Riddiford N."/>
            <person name="Rosenzvit M."/>
            <person name="Salinas G."/>
            <person name="Wasmuth J.D."/>
            <person name="Zamanian M."/>
            <person name="Zheng Y."/>
            <person name="Cai X."/>
            <person name="Soberon X."/>
            <person name="Olson P.D."/>
            <person name="Laclette J.P."/>
            <person name="Brehm K."/>
            <person name="Berriman M."/>
            <person name="Garciarrubio A."/>
            <person name="Bobes R.J."/>
            <person name="Fragoso G."/>
            <person name="Sanchez-Flores A."/>
            <person name="Estrada K."/>
            <person name="Cevallos M.A."/>
            <person name="Morett E."/>
            <person name="Gonzalez V."/>
            <person name="Portillo T."/>
            <person name="Ochoa-Leyva A."/>
            <person name="Jose M.V."/>
            <person name="Sciutto E."/>
            <person name="Landa A."/>
            <person name="Jimenez L."/>
            <person name="Valdes V."/>
            <person name="Carrero J.C."/>
            <person name="Larralde C."/>
            <person name="Morales-Montor J."/>
            <person name="Limon-Lason J."/>
            <person name="Soberon X."/>
            <person name="Laclette J.P."/>
        </authorList>
    </citation>
    <scope>NUCLEOTIDE SEQUENCE [LARGE SCALE GENOMIC DNA]</scope>
</reference>
<keyword evidence="5 7" id="KW-1133">Transmembrane helix</keyword>
<dbReference type="OrthoDB" id="4139357at2759"/>